<proteinExistence type="predicted"/>
<protein>
    <submittedName>
        <fullName evidence="2">U34-Theraphotoxin-Sfo1a_1</fullName>
    </submittedName>
</protein>
<name>A0A482ZIP6_9ARAC</name>
<dbReference type="EMBL" id="HAGO01000214">
    <property type="protein sequence ID" value="SMD29902.1"/>
    <property type="molecule type" value="Transcribed_RNA"/>
</dbReference>
<reference evidence="2" key="2">
    <citation type="submission" date="2019-04" db="EMBL/GenBank/DDBJ databases">
        <title>Unravelling the molecular evolution of spider venoms.</title>
        <authorList>
            <person name="Pineda S."/>
        </authorList>
    </citation>
    <scope>NUCLEOTIDE SEQUENCE</scope>
</reference>
<dbReference type="AlphaFoldDB" id="A0A482ZIP6"/>
<evidence type="ECO:0000313" key="2">
    <source>
        <dbReference type="EMBL" id="SMD29902.1"/>
    </source>
</evidence>
<feature type="chain" id="PRO_5019744910" evidence="1">
    <location>
        <begin position="21"/>
        <end position="104"/>
    </location>
</feature>
<sequence>MVGIALSFLLAPLFVPHDCADKSAISGREKNICILPYNNQCNIVCSCACHFQRKPEKPPSLSQANKLHYEPTYKQSLTGLCKTKISYCSSFLTVFSVAQRRLLA</sequence>
<organism evidence="2">
    <name type="scientific">Selenotholus foelschei</name>
    <dbReference type="NCBI Taxonomy" id="1905327"/>
    <lineage>
        <taxon>Eukaryota</taxon>
        <taxon>Metazoa</taxon>
        <taxon>Ecdysozoa</taxon>
        <taxon>Arthropoda</taxon>
        <taxon>Chelicerata</taxon>
        <taxon>Arachnida</taxon>
        <taxon>Araneae</taxon>
        <taxon>Mygalomorphae</taxon>
        <taxon>Avicularoidea</taxon>
        <taxon>Theraphosidae</taxon>
        <taxon>Selenotholus</taxon>
    </lineage>
</organism>
<keyword evidence="1" id="KW-0732">Signal</keyword>
<evidence type="ECO:0000256" key="1">
    <source>
        <dbReference type="SAM" id="SignalP"/>
    </source>
</evidence>
<feature type="signal peptide" evidence="1">
    <location>
        <begin position="1"/>
        <end position="20"/>
    </location>
</feature>
<accession>A0A482ZIP6</accession>
<reference evidence="2" key="1">
    <citation type="submission" date="2017-03" db="EMBL/GenBank/DDBJ databases">
        <authorList>
            <person name="QRISCLOUD D."/>
        </authorList>
    </citation>
    <scope>NUCLEOTIDE SEQUENCE</scope>
</reference>